<gene>
    <name evidence="1" type="ORF">K432DRAFT_67386</name>
</gene>
<sequence>MKWRLRGISASCLSICRVGLFSTHISTHPGHYLAEEEGRRLFAGLVSAIGYLHRKRRRPSTVELGELVPGQKLKYYCYRLFVGHPFRPKRTNMATGLAVGFPMTSSPRKWLLITLTSKEIATDMSYRQAVGVLFIPLPSPRLVIHCMQAEKADIWSCGVVLVHIPNLKNYPLSAFGANFKAACNAYWSSSI</sequence>
<name>A0A8E2JJV5_9PEZI</name>
<evidence type="ECO:0000313" key="1">
    <source>
        <dbReference type="EMBL" id="OCK85112.1"/>
    </source>
</evidence>
<evidence type="ECO:0008006" key="3">
    <source>
        <dbReference type="Google" id="ProtNLM"/>
    </source>
</evidence>
<dbReference type="InterPro" id="IPR011009">
    <property type="entry name" value="Kinase-like_dom_sf"/>
</dbReference>
<keyword evidence="2" id="KW-1185">Reference proteome</keyword>
<dbReference type="EMBL" id="KV744824">
    <property type="protein sequence ID" value="OCK85112.1"/>
    <property type="molecule type" value="Genomic_DNA"/>
</dbReference>
<dbReference type="OrthoDB" id="193931at2759"/>
<organism evidence="1 2">
    <name type="scientific">Lepidopterella palustris CBS 459.81</name>
    <dbReference type="NCBI Taxonomy" id="1314670"/>
    <lineage>
        <taxon>Eukaryota</taxon>
        <taxon>Fungi</taxon>
        <taxon>Dikarya</taxon>
        <taxon>Ascomycota</taxon>
        <taxon>Pezizomycotina</taxon>
        <taxon>Dothideomycetes</taxon>
        <taxon>Pleosporomycetidae</taxon>
        <taxon>Mytilinidiales</taxon>
        <taxon>Argynnaceae</taxon>
        <taxon>Lepidopterella</taxon>
    </lineage>
</organism>
<dbReference type="SUPFAM" id="SSF56112">
    <property type="entry name" value="Protein kinase-like (PK-like)"/>
    <property type="match status" value="1"/>
</dbReference>
<proteinExistence type="predicted"/>
<accession>A0A8E2JJV5</accession>
<reference evidence="1 2" key="1">
    <citation type="journal article" date="2016" name="Nat. Commun.">
        <title>Ectomycorrhizal ecology is imprinted in the genome of the dominant symbiotic fungus Cenococcum geophilum.</title>
        <authorList>
            <consortium name="DOE Joint Genome Institute"/>
            <person name="Peter M."/>
            <person name="Kohler A."/>
            <person name="Ohm R.A."/>
            <person name="Kuo A."/>
            <person name="Krutzmann J."/>
            <person name="Morin E."/>
            <person name="Arend M."/>
            <person name="Barry K.W."/>
            <person name="Binder M."/>
            <person name="Choi C."/>
            <person name="Clum A."/>
            <person name="Copeland A."/>
            <person name="Grisel N."/>
            <person name="Haridas S."/>
            <person name="Kipfer T."/>
            <person name="LaButti K."/>
            <person name="Lindquist E."/>
            <person name="Lipzen A."/>
            <person name="Maire R."/>
            <person name="Meier B."/>
            <person name="Mihaltcheva S."/>
            <person name="Molinier V."/>
            <person name="Murat C."/>
            <person name="Poggeler S."/>
            <person name="Quandt C.A."/>
            <person name="Sperisen C."/>
            <person name="Tritt A."/>
            <person name="Tisserant E."/>
            <person name="Crous P.W."/>
            <person name="Henrissat B."/>
            <person name="Nehls U."/>
            <person name="Egli S."/>
            <person name="Spatafora J.W."/>
            <person name="Grigoriev I.V."/>
            <person name="Martin F.M."/>
        </authorList>
    </citation>
    <scope>NUCLEOTIDE SEQUENCE [LARGE SCALE GENOMIC DNA]</scope>
    <source>
        <strain evidence="1 2">CBS 459.81</strain>
    </source>
</reference>
<evidence type="ECO:0000313" key="2">
    <source>
        <dbReference type="Proteomes" id="UP000250266"/>
    </source>
</evidence>
<dbReference type="Proteomes" id="UP000250266">
    <property type="component" value="Unassembled WGS sequence"/>
</dbReference>
<dbReference type="AlphaFoldDB" id="A0A8E2JJV5"/>
<protein>
    <recommendedName>
        <fullName evidence="3">Protein kinase domain-containing protein</fullName>
    </recommendedName>
</protein>